<comment type="caution">
    <text evidence="2">The sequence shown here is derived from an EMBL/GenBank/DDBJ whole genome shotgun (WGS) entry which is preliminary data.</text>
</comment>
<reference evidence="2" key="1">
    <citation type="submission" date="2020-09" db="EMBL/GenBank/DDBJ databases">
        <authorList>
            <person name="Kim M.K."/>
        </authorList>
    </citation>
    <scope>NUCLEOTIDE SEQUENCE</scope>
    <source>
        <strain evidence="2">BT704</strain>
    </source>
</reference>
<protein>
    <submittedName>
        <fullName evidence="2">Nucleotide-binding protein</fullName>
    </submittedName>
</protein>
<gene>
    <name evidence="2" type="ORF">IC230_13430</name>
</gene>
<dbReference type="Proteomes" id="UP000653797">
    <property type="component" value="Unassembled WGS sequence"/>
</dbReference>
<evidence type="ECO:0000313" key="3">
    <source>
        <dbReference type="Proteomes" id="UP000653797"/>
    </source>
</evidence>
<feature type="domain" description="CD-NTase-associated protein 12/Pycsar effector protein TIR" evidence="1">
    <location>
        <begin position="3"/>
        <end position="69"/>
    </location>
</feature>
<organism evidence="2 3">
    <name type="scientific">Spirosoma validum</name>
    <dbReference type="NCBI Taxonomy" id="2771355"/>
    <lineage>
        <taxon>Bacteria</taxon>
        <taxon>Pseudomonadati</taxon>
        <taxon>Bacteroidota</taxon>
        <taxon>Cytophagia</taxon>
        <taxon>Cytophagales</taxon>
        <taxon>Cytophagaceae</taxon>
        <taxon>Spirosoma</taxon>
    </lineage>
</organism>
<dbReference type="EMBL" id="JACXAA010000004">
    <property type="protein sequence ID" value="MBD2753902.1"/>
    <property type="molecule type" value="Genomic_DNA"/>
</dbReference>
<dbReference type="Pfam" id="PF10137">
    <property type="entry name" value="CAP12-PCTIR_TIR"/>
    <property type="match status" value="1"/>
</dbReference>
<dbReference type="GO" id="GO:0050135">
    <property type="term" value="F:NADP+ nucleosidase activity"/>
    <property type="evidence" value="ECO:0007669"/>
    <property type="project" value="InterPro"/>
</dbReference>
<evidence type="ECO:0000259" key="1">
    <source>
        <dbReference type="Pfam" id="PF10137"/>
    </source>
</evidence>
<dbReference type="AlphaFoldDB" id="A0A927B274"/>
<evidence type="ECO:0000313" key="2">
    <source>
        <dbReference type="EMBL" id="MBD2753902.1"/>
    </source>
</evidence>
<proteinExistence type="predicted"/>
<dbReference type="InterPro" id="IPR019302">
    <property type="entry name" value="CAP12/PCTIR_TIR_dom"/>
</dbReference>
<accession>A0A927B274</accession>
<sequence length="70" mass="8146">MFADDEDRLRPTGRSKDAPVYRFHTRQNIVLELGYFLAKVGRKNRFVLQSEEAIEPASDFHGVICQTYNK</sequence>
<keyword evidence="3" id="KW-1185">Reference proteome</keyword>
<dbReference type="RefSeq" id="WP_191039542.1">
    <property type="nucleotide sequence ID" value="NZ_JACXAA010000004.1"/>
</dbReference>
<name>A0A927B274_9BACT</name>